<dbReference type="InterPro" id="IPR035897">
    <property type="entry name" value="Toll_tir_struct_dom_sf"/>
</dbReference>
<reference evidence="1 2" key="1">
    <citation type="journal article" date="2013" name="Nature">
        <title>Insights into bilaterian evolution from three spiralian genomes.</title>
        <authorList>
            <person name="Simakov O."/>
            <person name="Marletaz F."/>
            <person name="Cho S.J."/>
            <person name="Edsinger-Gonzales E."/>
            <person name="Havlak P."/>
            <person name="Hellsten U."/>
            <person name="Kuo D.H."/>
            <person name="Larsson T."/>
            <person name="Lv J."/>
            <person name="Arendt D."/>
            <person name="Savage R."/>
            <person name="Osoegawa K."/>
            <person name="de Jong P."/>
            <person name="Grimwood J."/>
            <person name="Chapman J.A."/>
            <person name="Shapiro H."/>
            <person name="Aerts A."/>
            <person name="Otillar R.P."/>
            <person name="Terry A.Y."/>
            <person name="Boore J.L."/>
            <person name="Grigoriev I.V."/>
            <person name="Lindberg D.R."/>
            <person name="Seaver E.C."/>
            <person name="Weisblat D.A."/>
            <person name="Putnam N.H."/>
            <person name="Rokhsar D.S."/>
        </authorList>
    </citation>
    <scope>NUCLEOTIDE SEQUENCE [LARGE SCALE GENOMIC DNA]</scope>
</reference>
<dbReference type="EMBL" id="KB200129">
    <property type="protein sequence ID" value="ESP03007.1"/>
    <property type="molecule type" value="Genomic_DNA"/>
</dbReference>
<keyword evidence="2" id="KW-1185">Reference proteome</keyword>
<dbReference type="SUPFAM" id="SSF52200">
    <property type="entry name" value="Toll/Interleukin receptor TIR domain"/>
    <property type="match status" value="1"/>
</dbReference>
<dbReference type="KEGG" id="lgi:LOTGIDRAFT_230457"/>
<evidence type="ECO:0000313" key="2">
    <source>
        <dbReference type="Proteomes" id="UP000030746"/>
    </source>
</evidence>
<proteinExistence type="predicted"/>
<protein>
    <submittedName>
        <fullName evidence="1">Uncharacterized protein</fullName>
    </submittedName>
</protein>
<dbReference type="HOGENOM" id="CLU_792951_0_0_1"/>
<dbReference type="OrthoDB" id="10037120at2759"/>
<gene>
    <name evidence="1" type="ORF">LOTGIDRAFT_230457</name>
</gene>
<organism evidence="1 2">
    <name type="scientific">Lottia gigantea</name>
    <name type="common">Giant owl limpet</name>
    <dbReference type="NCBI Taxonomy" id="225164"/>
    <lineage>
        <taxon>Eukaryota</taxon>
        <taxon>Metazoa</taxon>
        <taxon>Spiralia</taxon>
        <taxon>Lophotrochozoa</taxon>
        <taxon>Mollusca</taxon>
        <taxon>Gastropoda</taxon>
        <taxon>Patellogastropoda</taxon>
        <taxon>Lottioidea</taxon>
        <taxon>Lottiidae</taxon>
        <taxon>Lottia</taxon>
    </lineage>
</organism>
<sequence length="350" mass="40207">MKNLLRLMGNANNKMKHKHKKPVNHENIDVNRSKTLRVLEQLKSEDSNHLQSYPELIIHSNSNMDRTDHQTESIPSNNNVIINHRFSSAPQLQSSITSDNVKIRKVLKDGRIVKEVVSCDNIDKCENAVHVRANNSEYQQQSSDLSEQNETDFGFLAGWRNNGCNDIDINIPSESNKAPPSEYYAEGDQPLTVEDMDRLQAMGKNYTSAKYHAYVNSPKEYFSDAKIIVEKLEKPPYNFKLFLPERQLLCGSYELEAKCSGKVISLLGENYKDSEAFHFINYFAKSLDPISKEAKLIPVLMDEIDQIPRILKGMYLIRYYKDSDRGFFWDKLSNSIITCKSCPSRLNRIT</sequence>
<dbReference type="RefSeq" id="XP_009046477.1">
    <property type="nucleotide sequence ID" value="XM_009048229.1"/>
</dbReference>
<dbReference type="CTD" id="20248295"/>
<dbReference type="AlphaFoldDB" id="V4BAN9"/>
<evidence type="ECO:0000313" key="1">
    <source>
        <dbReference type="EMBL" id="ESP03007.1"/>
    </source>
</evidence>
<accession>V4BAN9</accession>
<name>V4BAN9_LOTGI</name>
<dbReference type="GeneID" id="20248295"/>
<dbReference type="Proteomes" id="UP000030746">
    <property type="component" value="Unassembled WGS sequence"/>
</dbReference>
<dbReference type="Gene3D" id="3.40.50.10140">
    <property type="entry name" value="Toll/interleukin-1 receptor homology (TIR) domain"/>
    <property type="match status" value="1"/>
</dbReference>